<evidence type="ECO:0000256" key="3">
    <source>
        <dbReference type="ARBA" id="ARBA00022692"/>
    </source>
</evidence>
<feature type="domain" description="Major facilitator superfamily (MFS) profile" evidence="8">
    <location>
        <begin position="63"/>
        <end position="479"/>
    </location>
</feature>
<dbReference type="PROSITE" id="PS50850">
    <property type="entry name" value="MFS"/>
    <property type="match status" value="1"/>
</dbReference>
<gene>
    <name evidence="9" type="ORF">LTR09_004027</name>
</gene>
<feature type="transmembrane region" description="Helical" evidence="7">
    <location>
        <begin position="224"/>
        <end position="244"/>
    </location>
</feature>
<feature type="transmembrane region" description="Helical" evidence="7">
    <location>
        <begin position="134"/>
        <end position="152"/>
    </location>
</feature>
<comment type="subcellular location">
    <subcellularLocation>
        <location evidence="1">Membrane</location>
        <topology evidence="1">Multi-pass membrane protein</topology>
    </subcellularLocation>
</comment>
<feature type="transmembrane region" description="Helical" evidence="7">
    <location>
        <begin position="358"/>
        <end position="379"/>
    </location>
</feature>
<dbReference type="Proteomes" id="UP001271007">
    <property type="component" value="Unassembled WGS sequence"/>
</dbReference>
<dbReference type="PANTHER" id="PTHR43791">
    <property type="entry name" value="PERMEASE-RELATED"/>
    <property type="match status" value="1"/>
</dbReference>
<dbReference type="SUPFAM" id="SSF103473">
    <property type="entry name" value="MFS general substrate transporter"/>
    <property type="match status" value="1"/>
</dbReference>
<dbReference type="AlphaFoldDB" id="A0AAJ0GAV0"/>
<dbReference type="FunFam" id="1.20.1250.20:FF:000013">
    <property type="entry name" value="MFS general substrate transporter"/>
    <property type="match status" value="1"/>
</dbReference>
<dbReference type="Gene3D" id="1.20.1250.20">
    <property type="entry name" value="MFS general substrate transporter like domains"/>
    <property type="match status" value="1"/>
</dbReference>
<feature type="transmembrane region" description="Helical" evidence="7">
    <location>
        <begin position="332"/>
        <end position="351"/>
    </location>
</feature>
<evidence type="ECO:0000256" key="1">
    <source>
        <dbReference type="ARBA" id="ARBA00004141"/>
    </source>
</evidence>
<dbReference type="EMBL" id="JAWDJX010000010">
    <property type="protein sequence ID" value="KAK3054869.1"/>
    <property type="molecule type" value="Genomic_DNA"/>
</dbReference>
<feature type="compositionally biased region" description="Basic and acidic residues" evidence="6">
    <location>
        <begin position="562"/>
        <end position="572"/>
    </location>
</feature>
<evidence type="ECO:0000256" key="6">
    <source>
        <dbReference type="SAM" id="MobiDB-lite"/>
    </source>
</evidence>
<feature type="transmembrane region" description="Helical" evidence="7">
    <location>
        <begin position="385"/>
        <end position="406"/>
    </location>
</feature>
<evidence type="ECO:0000313" key="10">
    <source>
        <dbReference type="Proteomes" id="UP001271007"/>
    </source>
</evidence>
<feature type="compositionally biased region" description="Basic and acidic residues" evidence="6">
    <location>
        <begin position="529"/>
        <end position="554"/>
    </location>
</feature>
<dbReference type="InterPro" id="IPR020846">
    <property type="entry name" value="MFS_dom"/>
</dbReference>
<organism evidence="9 10">
    <name type="scientific">Extremus antarcticus</name>
    <dbReference type="NCBI Taxonomy" id="702011"/>
    <lineage>
        <taxon>Eukaryota</taxon>
        <taxon>Fungi</taxon>
        <taxon>Dikarya</taxon>
        <taxon>Ascomycota</taxon>
        <taxon>Pezizomycotina</taxon>
        <taxon>Dothideomycetes</taxon>
        <taxon>Dothideomycetidae</taxon>
        <taxon>Mycosphaerellales</taxon>
        <taxon>Extremaceae</taxon>
        <taxon>Extremus</taxon>
    </lineage>
</organism>
<dbReference type="InterPro" id="IPR011701">
    <property type="entry name" value="MFS"/>
</dbReference>
<protein>
    <recommendedName>
        <fullName evidence="8">Major facilitator superfamily (MFS) profile domain-containing protein</fullName>
    </recommendedName>
</protein>
<feature type="transmembrane region" description="Helical" evidence="7">
    <location>
        <begin position="447"/>
        <end position="474"/>
    </location>
</feature>
<feature type="transmembrane region" description="Helical" evidence="7">
    <location>
        <begin position="190"/>
        <end position="212"/>
    </location>
</feature>
<comment type="caution">
    <text evidence="9">The sequence shown here is derived from an EMBL/GenBank/DDBJ whole genome shotgun (WGS) entry which is preliminary data.</text>
</comment>
<keyword evidence="4 7" id="KW-1133">Transmembrane helix</keyword>
<dbReference type="FunFam" id="1.20.1250.20:FF:000188">
    <property type="entry name" value="MFS general substrate transporter"/>
    <property type="match status" value="1"/>
</dbReference>
<dbReference type="GO" id="GO:0016020">
    <property type="term" value="C:membrane"/>
    <property type="evidence" value="ECO:0007669"/>
    <property type="project" value="UniProtKB-SubCell"/>
</dbReference>
<name>A0AAJ0GAV0_9PEZI</name>
<evidence type="ECO:0000256" key="5">
    <source>
        <dbReference type="ARBA" id="ARBA00023136"/>
    </source>
</evidence>
<dbReference type="InterPro" id="IPR036259">
    <property type="entry name" value="MFS_trans_sf"/>
</dbReference>
<dbReference type="Pfam" id="PF07690">
    <property type="entry name" value="MFS_1"/>
    <property type="match status" value="1"/>
</dbReference>
<accession>A0AAJ0GAV0</accession>
<keyword evidence="2" id="KW-0813">Transport</keyword>
<feature type="transmembrane region" description="Helical" evidence="7">
    <location>
        <begin position="103"/>
        <end position="122"/>
    </location>
</feature>
<dbReference type="GO" id="GO:0022857">
    <property type="term" value="F:transmembrane transporter activity"/>
    <property type="evidence" value="ECO:0007669"/>
    <property type="project" value="InterPro"/>
</dbReference>
<reference evidence="9" key="1">
    <citation type="submission" date="2023-04" db="EMBL/GenBank/DDBJ databases">
        <title>Black Yeasts Isolated from many extreme environments.</title>
        <authorList>
            <person name="Coleine C."/>
            <person name="Stajich J.E."/>
            <person name="Selbmann L."/>
        </authorList>
    </citation>
    <scope>NUCLEOTIDE SEQUENCE</scope>
    <source>
        <strain evidence="9">CCFEE 5312</strain>
    </source>
</reference>
<evidence type="ECO:0000256" key="4">
    <source>
        <dbReference type="ARBA" id="ARBA00022989"/>
    </source>
</evidence>
<keyword evidence="5 7" id="KW-0472">Membrane</keyword>
<evidence type="ECO:0000259" key="8">
    <source>
        <dbReference type="PROSITE" id="PS50850"/>
    </source>
</evidence>
<feature type="region of interest" description="Disordered" evidence="6">
    <location>
        <begin position="500"/>
        <end position="572"/>
    </location>
</feature>
<evidence type="ECO:0000313" key="9">
    <source>
        <dbReference type="EMBL" id="KAK3054869.1"/>
    </source>
</evidence>
<feature type="transmembrane region" description="Helical" evidence="7">
    <location>
        <begin position="286"/>
        <end position="312"/>
    </location>
</feature>
<sequence length="572" mass="63364">MTDQSMLKQPDADTKVPDKSLDKTTSIVSDANGNTAITREDGEVFTIDRKAERALVWKFDLRILPLLSVMYLFNALDKANLGNAATAGLLEDLGMENNTKYNILLSIFFIPYVLSAPFMAMIGKIYGPSRVLPCMMFTFGTMTLLTSAAFNWGGLVALRWFLGMAESAFFPTVIYYQTTFYRRGELARRLAIFYAASNIAYAFGGLLAFGVFQIEGGALPSWKYLFILEGALSMTFAVVAFMFLPYSAAHAKFLTEDEKKLAFHRIQIDSSAIVNEKFSLREASRILLHPTSWVILGIEICLGVPLQGVSLFLPQIVARLGYSTVQTNLHTVAPNITGAVMLLTLAFASDYTRWRFPFVALGFFWTFVGFIIYASINVLENLQVAYFACFMMTWGTSAPSVLLDVWYNNNIANENRRLLLTSIGVPIANLMGLVPSNVFRDKDAPNYIPALATTAAFGATGIVLTLSLGTWMIFDNRRRDKKQGEGGTLPTGVRGMQRLAFGGPMGYSDKPQYTAPLGPPSYETATKPVPEKKKGSVRRWLEERKDRKGSKGEEGSSASKETTPEERPPAYD</sequence>
<keyword evidence="10" id="KW-1185">Reference proteome</keyword>
<keyword evidence="3 7" id="KW-0812">Transmembrane</keyword>
<proteinExistence type="predicted"/>
<feature type="transmembrane region" description="Helical" evidence="7">
    <location>
        <begin position="418"/>
        <end position="435"/>
    </location>
</feature>
<dbReference type="PANTHER" id="PTHR43791:SF50">
    <property type="entry name" value="TRANSPORTER, PUTATIVE (AFU_ORTHOLOGUE AFUA_2G00840)-RELATED"/>
    <property type="match status" value="1"/>
</dbReference>
<evidence type="ECO:0000256" key="2">
    <source>
        <dbReference type="ARBA" id="ARBA00022448"/>
    </source>
</evidence>
<evidence type="ECO:0000256" key="7">
    <source>
        <dbReference type="SAM" id="Phobius"/>
    </source>
</evidence>